<reference evidence="8" key="1">
    <citation type="submission" date="2016-11" db="UniProtKB">
        <authorList>
            <consortium name="WormBaseParasite"/>
        </authorList>
    </citation>
    <scope>IDENTIFICATION</scope>
</reference>
<accession>A0A1I7Y368</accession>
<organism evidence="7 8">
    <name type="scientific">Steinernema glaseri</name>
    <dbReference type="NCBI Taxonomy" id="37863"/>
    <lineage>
        <taxon>Eukaryota</taxon>
        <taxon>Metazoa</taxon>
        <taxon>Ecdysozoa</taxon>
        <taxon>Nematoda</taxon>
        <taxon>Chromadorea</taxon>
        <taxon>Rhabditida</taxon>
        <taxon>Tylenchina</taxon>
        <taxon>Panagrolaimomorpha</taxon>
        <taxon>Strongyloidoidea</taxon>
        <taxon>Steinernematidae</taxon>
        <taxon>Steinernema</taxon>
    </lineage>
</organism>
<evidence type="ECO:0000256" key="3">
    <source>
        <dbReference type="ARBA" id="ARBA00022692"/>
    </source>
</evidence>
<protein>
    <recommendedName>
        <fullName evidence="6">Receptor expression-enhancing protein</fullName>
    </recommendedName>
</protein>
<proteinExistence type="inferred from homology"/>
<evidence type="ECO:0000256" key="1">
    <source>
        <dbReference type="ARBA" id="ARBA00004141"/>
    </source>
</evidence>
<feature type="transmembrane region" description="Helical" evidence="6">
    <location>
        <begin position="117"/>
        <end position="137"/>
    </location>
</feature>
<comment type="similarity">
    <text evidence="2 6">Belongs to the DP1 family.</text>
</comment>
<evidence type="ECO:0000256" key="6">
    <source>
        <dbReference type="RuleBase" id="RU362006"/>
    </source>
</evidence>
<evidence type="ECO:0000256" key="4">
    <source>
        <dbReference type="ARBA" id="ARBA00022989"/>
    </source>
</evidence>
<feature type="transmembrane region" description="Helical" evidence="6">
    <location>
        <begin position="40"/>
        <end position="71"/>
    </location>
</feature>
<dbReference type="AlphaFoldDB" id="A0A1I7Y368"/>
<keyword evidence="5 6" id="KW-0472">Membrane</keyword>
<name>A0A1I7Y368_9BILA</name>
<evidence type="ECO:0000256" key="2">
    <source>
        <dbReference type="ARBA" id="ARBA00008573"/>
    </source>
</evidence>
<dbReference type="WBParaSite" id="L893_g11997.t1">
    <property type="protein sequence ID" value="L893_g11997.t1"/>
    <property type="gene ID" value="L893_g11997"/>
</dbReference>
<keyword evidence="7" id="KW-1185">Reference proteome</keyword>
<sequence length="185" mass="21333">MPLPPQVDKFIRDVDKKLHEPGQLNNLLTQVEQKVNAPRLYIVGGFLAIHALYLIFGHFAELLCNVIGFLYPAYMSIKAIETSKKEDDTQWLTYWVVFALFNLVEFFSDVIVGYFPFYWLLKCAFMLYLYLPMTLGAQQLYTKFVKPFILKHESQLDKLANKASNIAHKAGDAARQAYEENVKAN</sequence>
<comment type="subcellular location">
    <subcellularLocation>
        <location evidence="1 6">Membrane</location>
        <topology evidence="1 6">Multi-pass membrane protein</topology>
    </subcellularLocation>
</comment>
<evidence type="ECO:0000313" key="8">
    <source>
        <dbReference type="WBParaSite" id="L893_g11997.t1"/>
    </source>
</evidence>
<dbReference type="PANTHER" id="PTHR12300">
    <property type="entry name" value="HVA22-LIKE PROTEINS"/>
    <property type="match status" value="1"/>
</dbReference>
<keyword evidence="3 6" id="KW-0812">Transmembrane</keyword>
<feature type="transmembrane region" description="Helical" evidence="6">
    <location>
        <begin position="92"/>
        <end position="111"/>
    </location>
</feature>
<evidence type="ECO:0000313" key="7">
    <source>
        <dbReference type="Proteomes" id="UP000095287"/>
    </source>
</evidence>
<dbReference type="Proteomes" id="UP000095287">
    <property type="component" value="Unplaced"/>
</dbReference>
<dbReference type="InterPro" id="IPR004345">
    <property type="entry name" value="TB2_DP1_HVA22"/>
</dbReference>
<keyword evidence="4 6" id="KW-1133">Transmembrane helix</keyword>
<dbReference type="PANTHER" id="PTHR12300:SF161">
    <property type="entry name" value="RECEPTOR EXPRESSION-ENHANCING PROTEIN"/>
    <property type="match status" value="1"/>
</dbReference>
<dbReference type="GO" id="GO:0016020">
    <property type="term" value="C:membrane"/>
    <property type="evidence" value="ECO:0007669"/>
    <property type="project" value="UniProtKB-SubCell"/>
</dbReference>
<dbReference type="Pfam" id="PF03134">
    <property type="entry name" value="TB2_DP1_HVA22"/>
    <property type="match status" value="1"/>
</dbReference>
<evidence type="ECO:0000256" key="5">
    <source>
        <dbReference type="ARBA" id="ARBA00023136"/>
    </source>
</evidence>